<name>A0ABT5C9V0_9BACT</name>
<keyword evidence="12" id="KW-1133">Transmembrane helix</keyword>
<feature type="coiled-coil region" evidence="10">
    <location>
        <begin position="462"/>
        <end position="496"/>
    </location>
</feature>
<dbReference type="InterPro" id="IPR005467">
    <property type="entry name" value="His_kinase_dom"/>
</dbReference>
<dbReference type="InterPro" id="IPR036097">
    <property type="entry name" value="HisK_dim/P_sf"/>
</dbReference>
<keyword evidence="12" id="KW-0812">Transmembrane</keyword>
<feature type="transmembrane region" description="Helical" evidence="12">
    <location>
        <begin position="68"/>
        <end position="86"/>
    </location>
</feature>
<dbReference type="Pfam" id="PF02518">
    <property type="entry name" value="HATPase_c"/>
    <property type="match status" value="1"/>
</dbReference>
<dbReference type="EMBL" id="JAQNDK010000004">
    <property type="protein sequence ID" value="MDC0682388.1"/>
    <property type="molecule type" value="Genomic_DNA"/>
</dbReference>
<feature type="transmembrane region" description="Helical" evidence="12">
    <location>
        <begin position="40"/>
        <end position="62"/>
    </location>
</feature>
<dbReference type="CDD" id="cd06225">
    <property type="entry name" value="HAMP"/>
    <property type="match status" value="1"/>
</dbReference>
<evidence type="ECO:0000256" key="7">
    <source>
        <dbReference type="ARBA" id="ARBA00022777"/>
    </source>
</evidence>
<comment type="caution">
    <text evidence="15">The sequence shown here is derived from an EMBL/GenBank/DDBJ whole genome shotgun (WGS) entry which is preliminary data.</text>
</comment>
<dbReference type="RefSeq" id="WP_272100269.1">
    <property type="nucleotide sequence ID" value="NZ_JAQNDK010000004.1"/>
</dbReference>
<evidence type="ECO:0000256" key="4">
    <source>
        <dbReference type="ARBA" id="ARBA00022553"/>
    </source>
</evidence>
<keyword evidence="8 15" id="KW-0067">ATP-binding</keyword>
<dbReference type="InterPro" id="IPR003660">
    <property type="entry name" value="HAMP_dom"/>
</dbReference>
<feature type="transmembrane region" description="Helical" evidence="12">
    <location>
        <begin position="218"/>
        <end position="242"/>
    </location>
</feature>
<evidence type="ECO:0000256" key="2">
    <source>
        <dbReference type="ARBA" id="ARBA00004370"/>
    </source>
</evidence>
<dbReference type="PROSITE" id="PS50109">
    <property type="entry name" value="HIS_KIN"/>
    <property type="match status" value="1"/>
</dbReference>
<dbReference type="PANTHER" id="PTHR43065:SF10">
    <property type="entry name" value="PEROXIDE STRESS-ACTIVATED HISTIDINE KINASE MAK3"/>
    <property type="match status" value="1"/>
</dbReference>
<keyword evidence="7" id="KW-0418">Kinase</keyword>
<dbReference type="SMART" id="SM00304">
    <property type="entry name" value="HAMP"/>
    <property type="match status" value="1"/>
</dbReference>
<evidence type="ECO:0000256" key="11">
    <source>
        <dbReference type="SAM" id="MobiDB-lite"/>
    </source>
</evidence>
<dbReference type="Pfam" id="PF00672">
    <property type="entry name" value="HAMP"/>
    <property type="match status" value="1"/>
</dbReference>
<evidence type="ECO:0000256" key="3">
    <source>
        <dbReference type="ARBA" id="ARBA00012438"/>
    </source>
</evidence>
<evidence type="ECO:0000313" key="16">
    <source>
        <dbReference type="Proteomes" id="UP001217485"/>
    </source>
</evidence>
<evidence type="ECO:0000256" key="12">
    <source>
        <dbReference type="SAM" id="Phobius"/>
    </source>
</evidence>
<reference evidence="15 16" key="1">
    <citation type="submission" date="2023-01" db="EMBL/GenBank/DDBJ databases">
        <title>Minimal conservation of predation-associated metabolite biosynthetic gene clusters underscores biosynthetic potential of Myxococcota including descriptions for ten novel species: Archangium lansinium sp. nov., Myxococcus landrumus sp. nov., Nannocystis bai.</title>
        <authorList>
            <person name="Ahearne A."/>
            <person name="Stevens C."/>
            <person name="Dowd S."/>
        </authorList>
    </citation>
    <scope>NUCLEOTIDE SEQUENCE [LARGE SCALE GENOMIC DNA]</scope>
    <source>
        <strain evidence="15 16">WIWO2</strain>
    </source>
</reference>
<keyword evidence="5" id="KW-0808">Transferase</keyword>
<evidence type="ECO:0000256" key="6">
    <source>
        <dbReference type="ARBA" id="ARBA00022741"/>
    </source>
</evidence>
<feature type="compositionally biased region" description="Pro residues" evidence="11">
    <location>
        <begin position="818"/>
        <end position="849"/>
    </location>
</feature>
<proteinExistence type="predicted"/>
<dbReference type="InterPro" id="IPR004358">
    <property type="entry name" value="Sig_transdc_His_kin-like_C"/>
</dbReference>
<dbReference type="InterPro" id="IPR003594">
    <property type="entry name" value="HATPase_dom"/>
</dbReference>
<dbReference type="SMART" id="SM00387">
    <property type="entry name" value="HATPase_c"/>
    <property type="match status" value="1"/>
</dbReference>
<protein>
    <recommendedName>
        <fullName evidence="3">histidine kinase</fullName>
        <ecNumber evidence="3">2.7.13.3</ecNumber>
    </recommendedName>
</protein>
<keyword evidence="9" id="KW-0902">Two-component regulatory system</keyword>
<evidence type="ECO:0000256" key="1">
    <source>
        <dbReference type="ARBA" id="ARBA00000085"/>
    </source>
</evidence>
<feature type="domain" description="Histidine kinase" evidence="13">
    <location>
        <begin position="526"/>
        <end position="808"/>
    </location>
</feature>
<dbReference type="InterPro" id="IPR003661">
    <property type="entry name" value="HisK_dim/P_dom"/>
</dbReference>
<dbReference type="EC" id="2.7.13.3" evidence="3"/>
<dbReference type="SUPFAM" id="SSF158472">
    <property type="entry name" value="HAMP domain-like"/>
    <property type="match status" value="1"/>
</dbReference>
<gene>
    <name evidence="15" type="ORF">POL72_31960</name>
</gene>
<organism evidence="15 16">
    <name type="scientific">Sorangium atrum</name>
    <dbReference type="NCBI Taxonomy" id="2995308"/>
    <lineage>
        <taxon>Bacteria</taxon>
        <taxon>Pseudomonadati</taxon>
        <taxon>Myxococcota</taxon>
        <taxon>Polyangia</taxon>
        <taxon>Polyangiales</taxon>
        <taxon>Polyangiaceae</taxon>
        <taxon>Sorangium</taxon>
    </lineage>
</organism>
<dbReference type="SUPFAM" id="SSF47384">
    <property type="entry name" value="Homodimeric domain of signal transducing histidine kinase"/>
    <property type="match status" value="1"/>
</dbReference>
<evidence type="ECO:0000256" key="5">
    <source>
        <dbReference type="ARBA" id="ARBA00022679"/>
    </source>
</evidence>
<evidence type="ECO:0000259" key="13">
    <source>
        <dbReference type="PROSITE" id="PS50109"/>
    </source>
</evidence>
<keyword evidence="4" id="KW-0597">Phosphoprotein</keyword>
<sequence length="849" mass="88785">MSPGAVARARALRFHAARLVTTPPPLPTAVLRAPRVRAELVATGWELFSALLFLSAVVPAALTTPWPAILLLASLAASAALSGALTRRGDRGFAVAAAIRTLSWPLAVLPLAFRGAPTGPPSWPGPLGIGRATPPTWLGLLVTAVAFGVMAGGMRRAIYRALLREGAVEGGAGDAASARALAAALRPRLAESAATAGIVGGHVMLLFCVAFLRTQSQVVFQAWFEVVPLLALSGTLGFTLAVRPATRPTVAALAAGPSGDRALLGRGLAGAERLPDVLASLNFALWLGCTAIGMAYVRVSATSSVADALMQLGFGALFAFGVSFYQRAWHKDSVARAVDLLRAWTGAPEHGGAPPMPLRRRMLRDFGLPLLFTGLLSLFSSIGLYRALATGSSFDEDFNAIAALFASLSLLVLAALGVVARAARELSRPMARLARAADEVARGELDAAVPRLSGPKEVVGLGESVERMRQALSRTIAELEAERAGLEENVAARTAELTRALSELKRAQAALIQGERLASIGELVAGVAHEIYNPLNAIAGAAQPIEERAAELRAVLDAYREAERDLPDDRRRALEALRERLQTEAALDDLVGISTLVHRAVDRSVRIVTNLKSFSRVSGEPLPVDLHAGLEETLLLLGPRLRQARIEVIRRYGELPPVTCRGGEINQVFMNLLVNAIQALEAPPAPAAPAEEGTSGGGAAPRTPGAPAICVETWIDEDMAAVAISDSGPGVPPDLAQRIFDPFFTTKPRGQGTGLGLSISTDIVRRHGGTLALAPAEDGRGAGPRPSSAGAKASFHGARFVCRLPLDPRPASARPQGDAPPPARPPAEACPPARPPAEACPPVRPVAQA</sequence>
<evidence type="ECO:0000313" key="15">
    <source>
        <dbReference type="EMBL" id="MDC0682388.1"/>
    </source>
</evidence>
<feature type="region of interest" description="Disordered" evidence="11">
    <location>
        <begin position="806"/>
        <end position="849"/>
    </location>
</feature>
<accession>A0ABT5C9V0</accession>
<feature type="transmembrane region" description="Helical" evidence="12">
    <location>
        <begin position="136"/>
        <end position="154"/>
    </location>
</feature>
<evidence type="ECO:0000256" key="9">
    <source>
        <dbReference type="ARBA" id="ARBA00023012"/>
    </source>
</evidence>
<feature type="transmembrane region" description="Helical" evidence="12">
    <location>
        <begin position="277"/>
        <end position="296"/>
    </location>
</feature>
<comment type="subcellular location">
    <subcellularLocation>
        <location evidence="2">Membrane</location>
    </subcellularLocation>
</comment>
<dbReference type="Gene3D" id="1.10.287.130">
    <property type="match status" value="1"/>
</dbReference>
<feature type="transmembrane region" description="Helical" evidence="12">
    <location>
        <begin position="93"/>
        <end position="116"/>
    </location>
</feature>
<feature type="transmembrane region" description="Helical" evidence="12">
    <location>
        <begin position="308"/>
        <end position="326"/>
    </location>
</feature>
<keyword evidence="10" id="KW-0175">Coiled coil</keyword>
<dbReference type="PROSITE" id="PS50885">
    <property type="entry name" value="HAMP"/>
    <property type="match status" value="1"/>
</dbReference>
<feature type="transmembrane region" description="Helical" evidence="12">
    <location>
        <begin position="366"/>
        <end position="388"/>
    </location>
</feature>
<dbReference type="CDD" id="cd00082">
    <property type="entry name" value="HisKA"/>
    <property type="match status" value="1"/>
</dbReference>
<evidence type="ECO:0000256" key="10">
    <source>
        <dbReference type="SAM" id="Coils"/>
    </source>
</evidence>
<dbReference type="InterPro" id="IPR036890">
    <property type="entry name" value="HATPase_C_sf"/>
</dbReference>
<dbReference type="Proteomes" id="UP001217485">
    <property type="component" value="Unassembled WGS sequence"/>
</dbReference>
<evidence type="ECO:0000256" key="8">
    <source>
        <dbReference type="ARBA" id="ARBA00022840"/>
    </source>
</evidence>
<dbReference type="PANTHER" id="PTHR43065">
    <property type="entry name" value="SENSOR HISTIDINE KINASE"/>
    <property type="match status" value="1"/>
</dbReference>
<dbReference type="Gene3D" id="6.10.340.10">
    <property type="match status" value="1"/>
</dbReference>
<keyword evidence="16" id="KW-1185">Reference proteome</keyword>
<dbReference type="Gene3D" id="3.30.565.10">
    <property type="entry name" value="Histidine kinase-like ATPase, C-terminal domain"/>
    <property type="match status" value="1"/>
</dbReference>
<keyword evidence="12" id="KW-0472">Membrane</keyword>
<dbReference type="GO" id="GO:0005524">
    <property type="term" value="F:ATP binding"/>
    <property type="evidence" value="ECO:0007669"/>
    <property type="project" value="UniProtKB-KW"/>
</dbReference>
<feature type="transmembrane region" description="Helical" evidence="12">
    <location>
        <begin position="400"/>
        <end position="423"/>
    </location>
</feature>
<comment type="catalytic activity">
    <reaction evidence="1">
        <text>ATP + protein L-histidine = ADP + protein N-phospho-L-histidine.</text>
        <dbReference type="EC" id="2.7.13.3"/>
    </reaction>
</comment>
<dbReference type="PRINTS" id="PR00344">
    <property type="entry name" value="BCTRLSENSOR"/>
</dbReference>
<evidence type="ECO:0000259" key="14">
    <source>
        <dbReference type="PROSITE" id="PS50885"/>
    </source>
</evidence>
<keyword evidence="6" id="KW-0547">Nucleotide-binding</keyword>
<feature type="transmembrane region" description="Helical" evidence="12">
    <location>
        <begin position="193"/>
        <end position="212"/>
    </location>
</feature>
<dbReference type="SUPFAM" id="SSF55874">
    <property type="entry name" value="ATPase domain of HSP90 chaperone/DNA topoisomerase II/histidine kinase"/>
    <property type="match status" value="1"/>
</dbReference>
<feature type="domain" description="HAMP" evidence="14">
    <location>
        <begin position="424"/>
        <end position="477"/>
    </location>
</feature>